<dbReference type="EMBL" id="NRRU01000001">
    <property type="protein sequence ID" value="MBK1711228.1"/>
    <property type="molecule type" value="Genomic_DNA"/>
</dbReference>
<evidence type="ECO:0000259" key="1">
    <source>
        <dbReference type="Pfam" id="PF13470"/>
    </source>
</evidence>
<accession>A0ABS1DP42</accession>
<protein>
    <submittedName>
        <fullName evidence="2">Toxin-antitoxin system toxin component, PIN family</fullName>
    </submittedName>
</protein>
<dbReference type="InterPro" id="IPR029060">
    <property type="entry name" value="PIN-like_dom_sf"/>
</dbReference>
<dbReference type="Gene3D" id="3.40.50.1010">
    <property type="entry name" value="5'-nuclease"/>
    <property type="match status" value="1"/>
</dbReference>
<dbReference type="InterPro" id="IPR002850">
    <property type="entry name" value="PIN_toxin-like"/>
</dbReference>
<dbReference type="Proteomes" id="UP001041814">
    <property type="component" value="Unassembled WGS sequence"/>
</dbReference>
<dbReference type="NCBIfam" id="TIGR00305">
    <property type="entry name" value="putative toxin-antitoxin system toxin component, PIN family"/>
    <property type="match status" value="1"/>
</dbReference>
<gene>
    <name evidence="2" type="ORF">CKO43_00360</name>
</gene>
<dbReference type="RefSeq" id="WP_200225827.1">
    <property type="nucleotide sequence ID" value="NZ_NRRT01000002.1"/>
</dbReference>
<reference evidence="2" key="1">
    <citation type="submission" date="2017-08" db="EMBL/GenBank/DDBJ databases">
        <authorList>
            <person name="Imhoff J.F."/>
            <person name="Rahn T."/>
            <person name="Kuenzel S."/>
            <person name="Neulinger S.C."/>
        </authorList>
    </citation>
    <scope>NUCLEOTIDE SEQUENCE</scope>
    <source>
        <strain evidence="2">IM 151</strain>
    </source>
</reference>
<dbReference type="PANTHER" id="PTHR34610">
    <property type="entry name" value="SSL7007 PROTEIN"/>
    <property type="match status" value="1"/>
</dbReference>
<name>A0ABS1DP42_RUBGE</name>
<keyword evidence="3" id="KW-1185">Reference proteome</keyword>
<dbReference type="SUPFAM" id="SSF88723">
    <property type="entry name" value="PIN domain-like"/>
    <property type="match status" value="1"/>
</dbReference>
<reference evidence="2" key="2">
    <citation type="journal article" date="2020" name="Microorganisms">
        <title>Osmotic Adaptation and Compatible Solute Biosynthesis of Phototrophic Bacteria as Revealed from Genome Analyses.</title>
        <authorList>
            <person name="Imhoff J.F."/>
            <person name="Rahn T."/>
            <person name="Kunzel S."/>
            <person name="Keller A."/>
            <person name="Neulinger S.C."/>
        </authorList>
    </citation>
    <scope>NUCLEOTIDE SEQUENCE</scope>
    <source>
        <strain evidence="2">IM 151</strain>
    </source>
</reference>
<proteinExistence type="predicted"/>
<evidence type="ECO:0000313" key="3">
    <source>
        <dbReference type="Proteomes" id="UP001041814"/>
    </source>
</evidence>
<sequence length="145" mass="15846">MERSERGAAVVLDTNVVLDWLVFEDPAVRPLADALADGRLSWIATEAMLDELRHVLTRPGLERWSERCAQALESAAAAVRTVEMPACDRPIPVCRDASDQKFIELALACNAPWLLTRDKELLRLARAARAAGTTVCPPAGWRAAG</sequence>
<dbReference type="Pfam" id="PF13470">
    <property type="entry name" value="PIN_3"/>
    <property type="match status" value="1"/>
</dbReference>
<feature type="domain" description="PIN" evidence="1">
    <location>
        <begin position="10"/>
        <end position="119"/>
    </location>
</feature>
<dbReference type="InterPro" id="IPR002716">
    <property type="entry name" value="PIN_dom"/>
</dbReference>
<dbReference type="PANTHER" id="PTHR34610:SF3">
    <property type="entry name" value="SSL7007 PROTEIN"/>
    <property type="match status" value="1"/>
</dbReference>
<comment type="caution">
    <text evidence="2">The sequence shown here is derived from an EMBL/GenBank/DDBJ whole genome shotgun (WGS) entry which is preliminary data.</text>
</comment>
<organism evidence="2 3">
    <name type="scientific">Rubrivivax gelatinosus</name>
    <name type="common">Rhodocyclus gelatinosus</name>
    <name type="synonym">Rhodopseudomonas gelatinosa</name>
    <dbReference type="NCBI Taxonomy" id="28068"/>
    <lineage>
        <taxon>Bacteria</taxon>
        <taxon>Pseudomonadati</taxon>
        <taxon>Pseudomonadota</taxon>
        <taxon>Betaproteobacteria</taxon>
        <taxon>Burkholderiales</taxon>
        <taxon>Sphaerotilaceae</taxon>
        <taxon>Rubrivivax</taxon>
    </lineage>
</organism>
<evidence type="ECO:0000313" key="2">
    <source>
        <dbReference type="EMBL" id="MBK1711228.1"/>
    </source>
</evidence>